<evidence type="ECO:0000313" key="1">
    <source>
        <dbReference type="EMBL" id="ARN81646.1"/>
    </source>
</evidence>
<organism evidence="1 2">
    <name type="scientific">Methylocystis bryophila</name>
    <dbReference type="NCBI Taxonomy" id="655015"/>
    <lineage>
        <taxon>Bacteria</taxon>
        <taxon>Pseudomonadati</taxon>
        <taxon>Pseudomonadota</taxon>
        <taxon>Alphaproteobacteria</taxon>
        <taxon>Hyphomicrobiales</taxon>
        <taxon>Methylocystaceae</taxon>
        <taxon>Methylocystis</taxon>
    </lineage>
</organism>
<keyword evidence="2" id="KW-1185">Reference proteome</keyword>
<dbReference type="EMBL" id="CP019948">
    <property type="protein sequence ID" value="ARN81646.1"/>
    <property type="molecule type" value="Genomic_DNA"/>
</dbReference>
<dbReference type="Proteomes" id="UP000193978">
    <property type="component" value="Chromosome"/>
</dbReference>
<dbReference type="RefSeq" id="WP_085771762.1">
    <property type="nucleotide sequence ID" value="NZ_AP027149.1"/>
</dbReference>
<keyword evidence="1" id="KW-0540">Nuclease</keyword>
<protein>
    <submittedName>
        <fullName evidence="1">Endonuclease III</fullName>
    </submittedName>
</protein>
<dbReference type="STRING" id="655015.B1812_11815"/>
<sequence length="156" mass="16590">MNSASSVFFRSATAAPKEAGAYALLISLPAPLAVKAGSNRASLAAGFYLYCGSARGPGGLAARVARHMRREKRAHWHVDQITCAGEVLGAFVFPGGDECAINVALADLPTPLDGFGSSDCRRCRSHLRYWAKGLRLPRGFEAESLGMVLEAAQHML</sequence>
<evidence type="ECO:0000313" key="2">
    <source>
        <dbReference type="Proteomes" id="UP000193978"/>
    </source>
</evidence>
<dbReference type="Pfam" id="PF01986">
    <property type="entry name" value="DUF123"/>
    <property type="match status" value="1"/>
</dbReference>
<gene>
    <name evidence="1" type="ORF">B1812_11815</name>
</gene>
<accession>A0A1W6MVV1</accession>
<dbReference type="OrthoDB" id="9811593at2"/>
<keyword evidence="1" id="KW-0255">Endonuclease</keyword>
<dbReference type="PANTHER" id="PTHR37460">
    <property type="entry name" value="ENDONUCLEASE III"/>
    <property type="match status" value="1"/>
</dbReference>
<dbReference type="GO" id="GO:0004519">
    <property type="term" value="F:endonuclease activity"/>
    <property type="evidence" value="ECO:0007669"/>
    <property type="project" value="UniProtKB-KW"/>
</dbReference>
<dbReference type="CDD" id="cd10441">
    <property type="entry name" value="GIY-YIG_COG1833"/>
    <property type="match status" value="1"/>
</dbReference>
<keyword evidence="1" id="KW-0378">Hydrolase</keyword>
<reference evidence="1 2" key="1">
    <citation type="submission" date="2017-02" db="EMBL/GenBank/DDBJ databases">
        <authorList>
            <person name="Peterson S.W."/>
        </authorList>
    </citation>
    <scope>NUCLEOTIDE SEQUENCE [LARGE SCALE GENOMIC DNA]</scope>
    <source>
        <strain evidence="1 2">S285</strain>
    </source>
</reference>
<dbReference type="InterPro" id="IPR002837">
    <property type="entry name" value="DUF123"/>
</dbReference>
<dbReference type="PANTHER" id="PTHR37460:SF1">
    <property type="entry name" value="ENDONUCLEASE III"/>
    <property type="match status" value="1"/>
</dbReference>
<dbReference type="AlphaFoldDB" id="A0A1W6MVV1"/>
<dbReference type="KEGG" id="mbry:B1812_11815"/>
<proteinExistence type="predicted"/>
<name>A0A1W6MVV1_9HYPH</name>